<accession>A0A7S0L1U0</accession>
<evidence type="ECO:0000313" key="2">
    <source>
        <dbReference type="EMBL" id="CAD8599451.1"/>
    </source>
</evidence>
<gene>
    <name evidence="2" type="ORF">CPEL01642_LOCUS2781</name>
</gene>
<evidence type="ECO:0000256" key="1">
    <source>
        <dbReference type="SAM" id="MobiDB-lite"/>
    </source>
</evidence>
<name>A0A7S0L1U0_9EUKA</name>
<proteinExistence type="predicted"/>
<feature type="region of interest" description="Disordered" evidence="1">
    <location>
        <begin position="70"/>
        <end position="218"/>
    </location>
</feature>
<sequence>MPALAQQLAHSDVDDDDDDDAEEGGGANRGNTSNESEEEEGGERLPSIDEALNAAIVPDFLQVAAVGPSYGNVLDEPQEEAAPAVSLGTVASTGPATGPTNGGGDGAAARPDRGAETTRQKNSRKEKLGQATFTLKWDRDCGAEKASGGLETSATLKSRTLSSDGAGQRQRQPARGSADAKSVKVRAGANADAPATLKDRTKIKRQRDQSASFLGGRWKTEQEMHMRDFFDS</sequence>
<dbReference type="AlphaFoldDB" id="A0A7S0L1U0"/>
<feature type="region of interest" description="Disordered" evidence="1">
    <location>
        <begin position="1"/>
        <end position="50"/>
    </location>
</feature>
<dbReference type="EMBL" id="HBEY01005684">
    <property type="protein sequence ID" value="CAD8599451.1"/>
    <property type="molecule type" value="Transcribed_RNA"/>
</dbReference>
<protein>
    <submittedName>
        <fullName evidence="2">Uncharacterized protein</fullName>
    </submittedName>
</protein>
<organism evidence="2">
    <name type="scientific">Coccolithus braarudii</name>
    <dbReference type="NCBI Taxonomy" id="221442"/>
    <lineage>
        <taxon>Eukaryota</taxon>
        <taxon>Haptista</taxon>
        <taxon>Haptophyta</taxon>
        <taxon>Prymnesiophyceae</taxon>
        <taxon>Coccolithales</taxon>
        <taxon>Coccolithaceae</taxon>
        <taxon>Coccolithus</taxon>
    </lineage>
</organism>
<feature type="compositionally biased region" description="Basic and acidic residues" evidence="1">
    <location>
        <begin position="110"/>
        <end position="128"/>
    </location>
</feature>
<feature type="compositionally biased region" description="Polar residues" evidence="1">
    <location>
        <begin position="150"/>
        <end position="171"/>
    </location>
</feature>
<reference evidence="2" key="1">
    <citation type="submission" date="2021-01" db="EMBL/GenBank/DDBJ databases">
        <authorList>
            <person name="Corre E."/>
            <person name="Pelletier E."/>
            <person name="Niang G."/>
            <person name="Scheremetjew M."/>
            <person name="Finn R."/>
            <person name="Kale V."/>
            <person name="Holt S."/>
            <person name="Cochrane G."/>
            <person name="Meng A."/>
            <person name="Brown T."/>
            <person name="Cohen L."/>
        </authorList>
    </citation>
    <scope>NUCLEOTIDE SEQUENCE</scope>
    <source>
        <strain evidence="2">PLY182g</strain>
    </source>
</reference>
<feature type="compositionally biased region" description="Acidic residues" evidence="1">
    <location>
        <begin position="13"/>
        <end position="23"/>
    </location>
</feature>